<dbReference type="SUPFAM" id="SSF53335">
    <property type="entry name" value="S-adenosyl-L-methionine-dependent methyltransferases"/>
    <property type="match status" value="1"/>
</dbReference>
<dbReference type="CDD" id="cd02440">
    <property type="entry name" value="AdoMet_MTases"/>
    <property type="match status" value="1"/>
</dbReference>
<protein>
    <submittedName>
        <fullName evidence="3">Methyltransferase type 11</fullName>
    </submittedName>
</protein>
<keyword evidence="3" id="KW-0489">Methyltransferase</keyword>
<dbReference type="AlphaFoldDB" id="A0A167P427"/>
<name>A0A167P427_9HYPO</name>
<dbReference type="EMBL" id="AZHD01000017">
    <property type="protein sequence ID" value="OAA56267.1"/>
    <property type="molecule type" value="Genomic_DNA"/>
</dbReference>
<dbReference type="OrthoDB" id="2013972at2759"/>
<evidence type="ECO:0000259" key="2">
    <source>
        <dbReference type="Pfam" id="PF13649"/>
    </source>
</evidence>
<comment type="similarity">
    <text evidence="1">Belongs to the methyltransferase superfamily. LaeA methyltransferase family.</text>
</comment>
<reference evidence="3 4" key="1">
    <citation type="journal article" date="2016" name="Genome Biol. Evol.">
        <title>Divergent and convergent evolution of fungal pathogenicity.</title>
        <authorList>
            <person name="Shang Y."/>
            <person name="Xiao G."/>
            <person name="Zheng P."/>
            <person name="Cen K."/>
            <person name="Zhan S."/>
            <person name="Wang C."/>
        </authorList>
    </citation>
    <scope>NUCLEOTIDE SEQUENCE [LARGE SCALE GENOMIC DNA]</scope>
    <source>
        <strain evidence="3 4">RCEF 264</strain>
    </source>
</reference>
<feature type="domain" description="Methyltransferase" evidence="2">
    <location>
        <begin position="48"/>
        <end position="150"/>
    </location>
</feature>
<keyword evidence="4" id="KW-1185">Reference proteome</keyword>
<dbReference type="InterPro" id="IPR041698">
    <property type="entry name" value="Methyltransf_25"/>
</dbReference>
<organism evidence="3 4">
    <name type="scientific">Niveomyces insectorum RCEF 264</name>
    <dbReference type="NCBI Taxonomy" id="1081102"/>
    <lineage>
        <taxon>Eukaryota</taxon>
        <taxon>Fungi</taxon>
        <taxon>Dikarya</taxon>
        <taxon>Ascomycota</taxon>
        <taxon>Pezizomycotina</taxon>
        <taxon>Sordariomycetes</taxon>
        <taxon>Hypocreomycetidae</taxon>
        <taxon>Hypocreales</taxon>
        <taxon>Cordycipitaceae</taxon>
        <taxon>Niveomyces</taxon>
    </lineage>
</organism>
<comment type="caution">
    <text evidence="3">The sequence shown here is derived from an EMBL/GenBank/DDBJ whole genome shotgun (WGS) entry which is preliminary data.</text>
</comment>
<evidence type="ECO:0000313" key="3">
    <source>
        <dbReference type="EMBL" id="OAA56267.1"/>
    </source>
</evidence>
<sequence>MAAFTTDEAQSIWNKNASVYAKLISGTTRQIAEAALKSLPPLTSSARILDSACGPGVVTELILEQAAAAGIHQPPRITAIDFSQAMVDQVKAKKEARGWSTVDPAVLDATELRGLPDGAFDAVIMNFGLFMLPRADLGAAEIRRVLKPGGVAIVTTWKVSAPIVALLQAAGEVAPEHLDRVWPFDRAWFTAEKLRDTLVEGGGFGPASVEVSLATTVWKSDSVDEFVEALDSPFFEQVRRGWTVEQLANWRPALRKVAGEPHKDGTVTRDMIAWVGVATKDA</sequence>
<dbReference type="GO" id="GO:0032259">
    <property type="term" value="P:methylation"/>
    <property type="evidence" value="ECO:0007669"/>
    <property type="project" value="UniProtKB-KW"/>
</dbReference>
<dbReference type="Proteomes" id="UP000076874">
    <property type="component" value="Unassembled WGS sequence"/>
</dbReference>
<dbReference type="Gene3D" id="3.40.50.150">
    <property type="entry name" value="Vaccinia Virus protein VP39"/>
    <property type="match status" value="1"/>
</dbReference>
<evidence type="ECO:0000256" key="1">
    <source>
        <dbReference type="ARBA" id="ARBA00038158"/>
    </source>
</evidence>
<gene>
    <name evidence="3" type="ORF">SPI_07878</name>
</gene>
<dbReference type="GO" id="GO:0008757">
    <property type="term" value="F:S-adenosylmethionine-dependent methyltransferase activity"/>
    <property type="evidence" value="ECO:0007669"/>
    <property type="project" value="InterPro"/>
</dbReference>
<dbReference type="PANTHER" id="PTHR43591">
    <property type="entry name" value="METHYLTRANSFERASE"/>
    <property type="match status" value="1"/>
</dbReference>
<proteinExistence type="inferred from homology"/>
<keyword evidence="3" id="KW-0808">Transferase</keyword>
<dbReference type="STRING" id="1081102.A0A167P427"/>
<dbReference type="InterPro" id="IPR029063">
    <property type="entry name" value="SAM-dependent_MTases_sf"/>
</dbReference>
<evidence type="ECO:0000313" key="4">
    <source>
        <dbReference type="Proteomes" id="UP000076874"/>
    </source>
</evidence>
<accession>A0A167P427</accession>
<dbReference type="Pfam" id="PF13649">
    <property type="entry name" value="Methyltransf_25"/>
    <property type="match status" value="1"/>
</dbReference>